<feature type="transmembrane region" description="Helical" evidence="7">
    <location>
        <begin position="193"/>
        <end position="215"/>
    </location>
</feature>
<evidence type="ECO:0000256" key="7">
    <source>
        <dbReference type="SAM" id="Phobius"/>
    </source>
</evidence>
<dbReference type="Gene3D" id="3.40.50.300">
    <property type="entry name" value="P-loop containing nucleotide triphosphate hydrolases"/>
    <property type="match status" value="1"/>
</dbReference>
<dbReference type="GO" id="GO:0015421">
    <property type="term" value="F:ABC-type oligopeptide transporter activity"/>
    <property type="evidence" value="ECO:0007669"/>
    <property type="project" value="TreeGrafter"/>
</dbReference>
<feature type="domain" description="ABC transporter" evidence="8">
    <location>
        <begin position="505"/>
        <end position="740"/>
    </location>
</feature>
<dbReference type="PROSITE" id="PS50893">
    <property type="entry name" value="ABC_TRANSPORTER_2"/>
    <property type="match status" value="1"/>
</dbReference>
<comment type="caution">
    <text evidence="10">The sequence shown here is derived from an EMBL/GenBank/DDBJ whole genome shotgun (WGS) entry which is preliminary data.</text>
</comment>
<dbReference type="PROSITE" id="PS50929">
    <property type="entry name" value="ABC_TM1F"/>
    <property type="match status" value="1"/>
</dbReference>
<evidence type="ECO:0000256" key="3">
    <source>
        <dbReference type="ARBA" id="ARBA00022741"/>
    </source>
</evidence>
<dbReference type="InterPro" id="IPR003439">
    <property type="entry name" value="ABC_transporter-like_ATP-bd"/>
</dbReference>
<dbReference type="PANTHER" id="PTHR43394">
    <property type="entry name" value="ATP-DEPENDENT PERMEASE MDL1, MITOCHONDRIAL"/>
    <property type="match status" value="1"/>
</dbReference>
<feature type="transmembrane region" description="Helical" evidence="7">
    <location>
        <begin position="329"/>
        <end position="350"/>
    </location>
</feature>
<keyword evidence="5 7" id="KW-1133">Transmembrane helix</keyword>
<name>A0A7X1FW06_9SPHN</name>
<dbReference type="InterPro" id="IPR011527">
    <property type="entry name" value="ABC1_TM_dom"/>
</dbReference>
<feature type="transmembrane region" description="Helical" evidence="7">
    <location>
        <begin position="411"/>
        <end position="433"/>
    </location>
</feature>
<dbReference type="Gene3D" id="1.20.1560.10">
    <property type="entry name" value="ABC transporter type 1, transmembrane domain"/>
    <property type="match status" value="1"/>
</dbReference>
<dbReference type="GO" id="GO:0016887">
    <property type="term" value="F:ATP hydrolysis activity"/>
    <property type="evidence" value="ECO:0007669"/>
    <property type="project" value="InterPro"/>
</dbReference>
<evidence type="ECO:0000313" key="11">
    <source>
        <dbReference type="Proteomes" id="UP000551327"/>
    </source>
</evidence>
<accession>A0A7X1FW06</accession>
<gene>
    <name evidence="10" type="ORF">H7F53_02340</name>
</gene>
<keyword evidence="2 7" id="KW-0812">Transmembrane</keyword>
<reference evidence="10 11" key="1">
    <citation type="submission" date="2020-08" db="EMBL/GenBank/DDBJ databases">
        <title>The genome sequence of type strain Novosphingobium piscinae KCTC 42194.</title>
        <authorList>
            <person name="Liu Y."/>
        </authorList>
    </citation>
    <scope>NUCLEOTIDE SEQUENCE [LARGE SCALE GENOMIC DNA]</scope>
    <source>
        <strain evidence="10 11">KCTC 42194</strain>
    </source>
</reference>
<sequence>MQLAEAGRQSLLGHLLDKARSRGAAARPDDSVPALCAPLPMLDALVLLSGARGIATSAGQLAVALPATEGNLSPRFAPLALARVGLEAQWRPLGRKQPETADLPLLAPLATGGAVLIQRVAADGAVTVRDADGDRVLSWSLLQPLLAGEALHTGPLDPVNGATQGQQRELIRRNPRLWLLAAYFGERRVMSRMLLAAALLNLCALTIPLYMRAIYDRVIPNLAIESLWALSAGAVVVLVFELLLKKLKNAFVDGVGAQVGQAVQHRAVTSVLRAREQSSHQGFGAMLTALRDIEALTLLIPQGIATFLIDLPFTVLFFCLIGAIGGLTVLGPVVGAIGLLGFGAVANFALRLASRRTSKLVQARSDLIGEMTEGWSTIKANGAEGLFEGRWDVISDHLAQGNRQVRHWNELPASISGLLMQLVTVMVVIISVFQIKAGVMTTGALIAVVMLTSRAMVPIAATVSIVARLYQSGPQFASLAAILQAEPERDTSDPAISQGRIRGEIRAAGLSYTFKGAAEPSLRDIAFRIEPGEKIALIGKSGSGKSTLLRAIAGLLPDKDGTLTVDGHAIERFAVPHLRQNIVFSAQDATIFDGSLWHNILLGMAEPDEAVVDRAIRCSGLDSFVARTVEGYMRKAGPRGAALSGGQRQSLLLARALIRNPAVLLLDEPTASLDVSSELNVIKGLREASRDCTLVVATHRLALLDLVDRVIWLDEGRIIADRPKAEVLAKLAGQSAAAQSNPRAAA</sequence>
<evidence type="ECO:0000259" key="8">
    <source>
        <dbReference type="PROSITE" id="PS50893"/>
    </source>
</evidence>
<proteinExistence type="predicted"/>
<dbReference type="Pfam" id="PF00005">
    <property type="entry name" value="ABC_tran"/>
    <property type="match status" value="1"/>
</dbReference>
<keyword evidence="3" id="KW-0547">Nucleotide-binding</keyword>
<dbReference type="GO" id="GO:0005886">
    <property type="term" value="C:plasma membrane"/>
    <property type="evidence" value="ECO:0007669"/>
    <property type="project" value="UniProtKB-SubCell"/>
</dbReference>
<dbReference type="EMBL" id="JACLAX010000002">
    <property type="protein sequence ID" value="MBC2667981.1"/>
    <property type="molecule type" value="Genomic_DNA"/>
</dbReference>
<dbReference type="SUPFAM" id="SSF52540">
    <property type="entry name" value="P-loop containing nucleoside triphosphate hydrolases"/>
    <property type="match status" value="1"/>
</dbReference>
<evidence type="ECO:0000256" key="6">
    <source>
        <dbReference type="ARBA" id="ARBA00023136"/>
    </source>
</evidence>
<keyword evidence="11" id="KW-1185">Reference proteome</keyword>
<organism evidence="10 11">
    <name type="scientific">Novosphingobium piscinae</name>
    <dbReference type="NCBI Taxonomy" id="1507448"/>
    <lineage>
        <taxon>Bacteria</taxon>
        <taxon>Pseudomonadati</taxon>
        <taxon>Pseudomonadota</taxon>
        <taxon>Alphaproteobacteria</taxon>
        <taxon>Sphingomonadales</taxon>
        <taxon>Sphingomonadaceae</taxon>
        <taxon>Novosphingobium</taxon>
    </lineage>
</organism>
<dbReference type="RefSeq" id="WP_185677879.1">
    <property type="nucleotide sequence ID" value="NZ_JACLAX010000002.1"/>
</dbReference>
<evidence type="ECO:0000313" key="10">
    <source>
        <dbReference type="EMBL" id="MBC2667981.1"/>
    </source>
</evidence>
<feature type="transmembrane region" description="Helical" evidence="7">
    <location>
        <begin position="227"/>
        <end position="244"/>
    </location>
</feature>
<dbReference type="GO" id="GO:0005524">
    <property type="term" value="F:ATP binding"/>
    <property type="evidence" value="ECO:0007669"/>
    <property type="project" value="UniProtKB-KW"/>
</dbReference>
<dbReference type="InterPro" id="IPR039421">
    <property type="entry name" value="Type_1_exporter"/>
</dbReference>
<dbReference type="InterPro" id="IPR003593">
    <property type="entry name" value="AAA+_ATPase"/>
</dbReference>
<dbReference type="Proteomes" id="UP000551327">
    <property type="component" value="Unassembled WGS sequence"/>
</dbReference>
<dbReference type="Pfam" id="PF00664">
    <property type="entry name" value="ABC_membrane"/>
    <property type="match status" value="1"/>
</dbReference>
<evidence type="ECO:0000256" key="2">
    <source>
        <dbReference type="ARBA" id="ARBA00022692"/>
    </source>
</evidence>
<dbReference type="InterPro" id="IPR027417">
    <property type="entry name" value="P-loop_NTPase"/>
</dbReference>
<evidence type="ECO:0000256" key="4">
    <source>
        <dbReference type="ARBA" id="ARBA00022840"/>
    </source>
</evidence>
<keyword evidence="4 10" id="KW-0067">ATP-binding</keyword>
<dbReference type="PANTHER" id="PTHR43394:SF1">
    <property type="entry name" value="ATP-BINDING CASSETTE SUB-FAMILY B MEMBER 10, MITOCHONDRIAL"/>
    <property type="match status" value="1"/>
</dbReference>
<dbReference type="InterPro" id="IPR036640">
    <property type="entry name" value="ABC1_TM_sf"/>
</dbReference>
<feature type="transmembrane region" description="Helical" evidence="7">
    <location>
        <begin position="445"/>
        <end position="470"/>
    </location>
</feature>
<feature type="transmembrane region" description="Helical" evidence="7">
    <location>
        <begin position="296"/>
        <end position="323"/>
    </location>
</feature>
<dbReference type="SUPFAM" id="SSF90123">
    <property type="entry name" value="ABC transporter transmembrane region"/>
    <property type="match status" value="1"/>
</dbReference>
<dbReference type="Gene3D" id="3.90.70.10">
    <property type="entry name" value="Cysteine proteinases"/>
    <property type="match status" value="1"/>
</dbReference>
<protein>
    <submittedName>
        <fullName evidence="10">ATP-binding cassette domain-containing protein</fullName>
    </submittedName>
</protein>
<dbReference type="SMART" id="SM00382">
    <property type="entry name" value="AAA"/>
    <property type="match status" value="1"/>
</dbReference>
<evidence type="ECO:0000256" key="5">
    <source>
        <dbReference type="ARBA" id="ARBA00022989"/>
    </source>
</evidence>
<evidence type="ECO:0000259" key="9">
    <source>
        <dbReference type="PROSITE" id="PS50929"/>
    </source>
</evidence>
<comment type="subcellular location">
    <subcellularLocation>
        <location evidence="1">Cell membrane</location>
        <topology evidence="1">Multi-pass membrane protein</topology>
    </subcellularLocation>
</comment>
<keyword evidence="6 7" id="KW-0472">Membrane</keyword>
<evidence type="ECO:0000256" key="1">
    <source>
        <dbReference type="ARBA" id="ARBA00004651"/>
    </source>
</evidence>
<feature type="domain" description="ABC transmembrane type-1" evidence="9">
    <location>
        <begin position="193"/>
        <end position="471"/>
    </location>
</feature>
<dbReference type="AlphaFoldDB" id="A0A7X1FW06"/>